<keyword evidence="2" id="KW-0805">Transcription regulation</keyword>
<dbReference type="GO" id="GO:0006352">
    <property type="term" value="P:DNA-templated transcription initiation"/>
    <property type="evidence" value="ECO:0007669"/>
    <property type="project" value="InterPro"/>
</dbReference>
<organism evidence="7 8">
    <name type="scientific">Siphonobacter aquaeclarae</name>
    <dbReference type="NCBI Taxonomy" id="563176"/>
    <lineage>
        <taxon>Bacteria</taxon>
        <taxon>Pseudomonadati</taxon>
        <taxon>Bacteroidota</taxon>
        <taxon>Cytophagia</taxon>
        <taxon>Cytophagales</taxon>
        <taxon>Cytophagaceae</taxon>
        <taxon>Siphonobacter</taxon>
    </lineage>
</organism>
<dbReference type="STRING" id="563176.SAMN04488090_2705"/>
<dbReference type="InterPro" id="IPR007627">
    <property type="entry name" value="RNA_pol_sigma70_r2"/>
</dbReference>
<dbReference type="Proteomes" id="UP000198901">
    <property type="component" value="Unassembled WGS sequence"/>
</dbReference>
<dbReference type="GO" id="GO:0016987">
    <property type="term" value="F:sigma factor activity"/>
    <property type="evidence" value="ECO:0007669"/>
    <property type="project" value="UniProtKB-KW"/>
</dbReference>
<comment type="similarity">
    <text evidence="1">Belongs to the sigma-70 factor family. ECF subfamily.</text>
</comment>
<evidence type="ECO:0000259" key="5">
    <source>
        <dbReference type="Pfam" id="PF04542"/>
    </source>
</evidence>
<dbReference type="NCBIfam" id="TIGR02985">
    <property type="entry name" value="Sig70_bacteroi1"/>
    <property type="match status" value="1"/>
</dbReference>
<feature type="domain" description="RNA polymerase sigma-70 region 2" evidence="5">
    <location>
        <begin position="48"/>
        <end position="111"/>
    </location>
</feature>
<gene>
    <name evidence="7" type="ORF">SAMN04488090_2705</name>
</gene>
<dbReference type="InterPro" id="IPR014327">
    <property type="entry name" value="RNA_pol_sigma70_bacteroid"/>
</dbReference>
<sequence>MQRPITRFRSGQEARTLELNPGVTAPRDPDEYLRALFESDPRRGCEELFRRFYGALCSHAVRFVYSREVAEDIVSEVFFQFWSDKVYLTVTTSFAAYLFRAVRNRSYNYVRWELARSRQSTDASLGLVVDYQPSPTEIVQFDELHRKIEQTIEQLTPQCKRVFLMSRFENKRYQEIADELNLNVKTVETHISKALATLRAALQEEWFWCLLLIASL</sequence>
<dbReference type="InterPro" id="IPR014284">
    <property type="entry name" value="RNA_pol_sigma-70_dom"/>
</dbReference>
<dbReference type="AlphaFoldDB" id="A0A1G9R3K5"/>
<evidence type="ECO:0000256" key="1">
    <source>
        <dbReference type="ARBA" id="ARBA00010641"/>
    </source>
</evidence>
<dbReference type="SUPFAM" id="SSF88946">
    <property type="entry name" value="Sigma2 domain of RNA polymerase sigma factors"/>
    <property type="match status" value="1"/>
</dbReference>
<feature type="domain" description="RNA polymerase sigma factor 70 region 4 type 2" evidence="6">
    <location>
        <begin position="146"/>
        <end position="198"/>
    </location>
</feature>
<dbReference type="InterPro" id="IPR039425">
    <property type="entry name" value="RNA_pol_sigma-70-like"/>
</dbReference>
<keyword evidence="4" id="KW-0804">Transcription</keyword>
<dbReference type="PANTHER" id="PTHR43133">
    <property type="entry name" value="RNA POLYMERASE ECF-TYPE SIGMA FACTO"/>
    <property type="match status" value="1"/>
</dbReference>
<dbReference type="NCBIfam" id="TIGR02937">
    <property type="entry name" value="sigma70-ECF"/>
    <property type="match status" value="1"/>
</dbReference>
<dbReference type="InterPro" id="IPR013325">
    <property type="entry name" value="RNA_pol_sigma_r2"/>
</dbReference>
<dbReference type="Pfam" id="PF04542">
    <property type="entry name" value="Sigma70_r2"/>
    <property type="match status" value="1"/>
</dbReference>
<evidence type="ECO:0000256" key="4">
    <source>
        <dbReference type="ARBA" id="ARBA00023163"/>
    </source>
</evidence>
<dbReference type="SUPFAM" id="SSF88659">
    <property type="entry name" value="Sigma3 and sigma4 domains of RNA polymerase sigma factors"/>
    <property type="match status" value="1"/>
</dbReference>
<reference evidence="7 8" key="1">
    <citation type="submission" date="2016-10" db="EMBL/GenBank/DDBJ databases">
        <authorList>
            <person name="de Groot N.N."/>
        </authorList>
    </citation>
    <scope>NUCLEOTIDE SEQUENCE [LARGE SCALE GENOMIC DNA]</scope>
    <source>
        <strain evidence="7 8">DSM 21668</strain>
    </source>
</reference>
<name>A0A1G9R3K5_9BACT</name>
<protein>
    <submittedName>
        <fullName evidence="7">RNA polymerase sigma-70 factor, ECF subfamily</fullName>
    </submittedName>
</protein>
<dbReference type="InterPro" id="IPR036388">
    <property type="entry name" value="WH-like_DNA-bd_sf"/>
</dbReference>
<dbReference type="OrthoDB" id="1524077at2"/>
<evidence type="ECO:0000313" key="7">
    <source>
        <dbReference type="EMBL" id="SDM17437.1"/>
    </source>
</evidence>
<dbReference type="RefSeq" id="WP_093203042.1">
    <property type="nucleotide sequence ID" value="NZ_FNGS01000005.1"/>
</dbReference>
<evidence type="ECO:0000259" key="6">
    <source>
        <dbReference type="Pfam" id="PF08281"/>
    </source>
</evidence>
<keyword evidence="8" id="KW-1185">Reference proteome</keyword>
<dbReference type="Gene3D" id="1.10.1740.10">
    <property type="match status" value="1"/>
</dbReference>
<dbReference type="InterPro" id="IPR013324">
    <property type="entry name" value="RNA_pol_sigma_r3/r4-like"/>
</dbReference>
<dbReference type="InterPro" id="IPR013249">
    <property type="entry name" value="RNA_pol_sigma70_r4_t2"/>
</dbReference>
<evidence type="ECO:0000256" key="3">
    <source>
        <dbReference type="ARBA" id="ARBA00023082"/>
    </source>
</evidence>
<accession>A0A1G9R3K5</accession>
<evidence type="ECO:0000313" key="8">
    <source>
        <dbReference type="Proteomes" id="UP000198901"/>
    </source>
</evidence>
<dbReference type="Gene3D" id="1.10.10.10">
    <property type="entry name" value="Winged helix-like DNA-binding domain superfamily/Winged helix DNA-binding domain"/>
    <property type="match status" value="1"/>
</dbReference>
<keyword evidence="3" id="KW-0731">Sigma factor</keyword>
<dbReference type="PANTHER" id="PTHR43133:SF46">
    <property type="entry name" value="RNA POLYMERASE SIGMA-70 FACTOR ECF SUBFAMILY"/>
    <property type="match status" value="1"/>
</dbReference>
<dbReference type="EMBL" id="FNGS01000005">
    <property type="protein sequence ID" value="SDM17437.1"/>
    <property type="molecule type" value="Genomic_DNA"/>
</dbReference>
<evidence type="ECO:0000256" key="2">
    <source>
        <dbReference type="ARBA" id="ARBA00023015"/>
    </source>
</evidence>
<proteinExistence type="inferred from homology"/>
<dbReference type="CDD" id="cd06171">
    <property type="entry name" value="Sigma70_r4"/>
    <property type="match status" value="1"/>
</dbReference>
<dbReference type="Pfam" id="PF08281">
    <property type="entry name" value="Sigma70_r4_2"/>
    <property type="match status" value="1"/>
</dbReference>
<dbReference type="GO" id="GO:0003677">
    <property type="term" value="F:DNA binding"/>
    <property type="evidence" value="ECO:0007669"/>
    <property type="project" value="InterPro"/>
</dbReference>